<reference evidence="3 6" key="1">
    <citation type="submission" date="2020-07" db="EMBL/GenBank/DDBJ databases">
        <title>A pangenomic view of the genus Pectobacterium provides insights into genome organization, phylogeny, and virulence.</title>
        <authorList>
            <person name="Jonkheer E."/>
            <person name="Brankovics B."/>
            <person name="Houwers I."/>
            <person name="Van Der Wolf J."/>
            <person name="Bonants P."/>
            <person name="Vreeburg R."/>
            <person name="Bollema R."/>
            <person name="De Haan J."/>
            <person name="Berke L."/>
            <person name="De Ridder D."/>
            <person name="Smit S."/>
            <person name="Van Der Lee T.A.J."/>
        </authorList>
    </citation>
    <scope>NUCLEOTIDE SEQUENCE [LARGE SCALE GENOMIC DNA]</scope>
    <source>
        <strain evidence="3 6">NAK:384</strain>
    </source>
</reference>
<keyword evidence="6" id="KW-1185">Reference proteome</keyword>
<dbReference type="Pfam" id="PF01261">
    <property type="entry name" value="AP_endonuc_2"/>
    <property type="match status" value="1"/>
</dbReference>
<feature type="domain" description="Xylose isomerase-like TIM barrel" evidence="2">
    <location>
        <begin position="54"/>
        <end position="273"/>
    </location>
</feature>
<proteinExistence type="predicted"/>
<name>A0A3S1ACC6_9GAMM</name>
<protein>
    <submittedName>
        <fullName evidence="4">Sugar phosphate isomerase/epimerase</fullName>
    </submittedName>
</protein>
<dbReference type="Proteomes" id="UP000762586">
    <property type="component" value="Unassembled WGS sequence"/>
</dbReference>
<gene>
    <name evidence="4" type="ORF">F126LOC_014200</name>
    <name evidence="3" type="ORF">H4F48_18180</name>
</gene>
<dbReference type="RefSeq" id="WP_174442314.1">
    <property type="nucleotide sequence ID" value="NZ_BSWF01000015.1"/>
</dbReference>
<dbReference type="PANTHER" id="PTHR12110:SF41">
    <property type="entry name" value="INOSOSE DEHYDRATASE"/>
    <property type="match status" value="1"/>
</dbReference>
<accession>A0A3S1ACC6</accession>
<dbReference type="InterPro" id="IPR050312">
    <property type="entry name" value="IolE/XylAMocC-like"/>
</dbReference>
<sequence>MPCMTLLRRAFAIPLLLIVSSGLALAERPAENQKIALQMYTLRSLNTLDEQFSMARDAGFKAVELVGTHDISASEMKGLLGKYQLKAIAAHVQFGELKSNMAEVVAFNKAIGNSMIIVPWLNVEDRPDSAEGWKRFGVEMNDLGRELKKQGMKLAYHNHNFEMKKYRGKTALEIMMDAAEPENLMLEMDVAWVSRGGQDPVRLLRQYKGRIYSIHAKDNTSIGIRDDEMNFAPPGEGILAWEEILPAASKAGAQWFVAEHDLPKDPQAIVSAAYQSLYEKLSKIKSK</sequence>
<dbReference type="EMBL" id="JACGET010000025">
    <property type="protein sequence ID" value="MBN3107990.1"/>
    <property type="molecule type" value="Genomic_DNA"/>
</dbReference>
<evidence type="ECO:0000256" key="1">
    <source>
        <dbReference type="SAM" id="SignalP"/>
    </source>
</evidence>
<feature type="signal peptide" evidence="1">
    <location>
        <begin position="1"/>
        <end position="26"/>
    </location>
</feature>
<keyword evidence="1" id="KW-0732">Signal</keyword>
<dbReference type="InterPro" id="IPR036237">
    <property type="entry name" value="Xyl_isomerase-like_sf"/>
</dbReference>
<evidence type="ECO:0000313" key="5">
    <source>
        <dbReference type="Proteomes" id="UP000269351"/>
    </source>
</evidence>
<dbReference type="Proteomes" id="UP000269351">
    <property type="component" value="Chromosome"/>
</dbReference>
<dbReference type="AlphaFoldDB" id="A0A3S1ACC6"/>
<evidence type="ECO:0000313" key="6">
    <source>
        <dbReference type="Proteomes" id="UP000762586"/>
    </source>
</evidence>
<dbReference type="EMBL" id="CP065031">
    <property type="protein sequence ID" value="QPK22815.1"/>
    <property type="molecule type" value="Genomic_DNA"/>
</dbReference>
<organism evidence="4 5">
    <name type="scientific">Pectobacterium brasiliense</name>
    <dbReference type="NCBI Taxonomy" id="180957"/>
    <lineage>
        <taxon>Bacteria</taxon>
        <taxon>Pseudomonadati</taxon>
        <taxon>Pseudomonadota</taxon>
        <taxon>Gammaproteobacteria</taxon>
        <taxon>Enterobacterales</taxon>
        <taxon>Pectobacteriaceae</taxon>
        <taxon>Pectobacterium</taxon>
    </lineage>
</organism>
<dbReference type="GO" id="GO:0016853">
    <property type="term" value="F:isomerase activity"/>
    <property type="evidence" value="ECO:0007669"/>
    <property type="project" value="UniProtKB-KW"/>
</dbReference>
<dbReference type="PANTHER" id="PTHR12110">
    <property type="entry name" value="HYDROXYPYRUVATE ISOMERASE"/>
    <property type="match status" value="1"/>
</dbReference>
<dbReference type="InterPro" id="IPR013022">
    <property type="entry name" value="Xyl_isomerase-like_TIM-brl"/>
</dbReference>
<dbReference type="SUPFAM" id="SSF51658">
    <property type="entry name" value="Xylose isomerase-like"/>
    <property type="match status" value="1"/>
</dbReference>
<feature type="chain" id="PRO_5044600439" evidence="1">
    <location>
        <begin position="27"/>
        <end position="287"/>
    </location>
</feature>
<dbReference type="Gene3D" id="3.20.20.150">
    <property type="entry name" value="Divalent-metal-dependent TIM barrel enzymes"/>
    <property type="match status" value="1"/>
</dbReference>
<evidence type="ECO:0000259" key="2">
    <source>
        <dbReference type="Pfam" id="PF01261"/>
    </source>
</evidence>
<keyword evidence="4" id="KW-0413">Isomerase</keyword>
<evidence type="ECO:0000313" key="4">
    <source>
        <dbReference type="EMBL" id="QPK22815.1"/>
    </source>
</evidence>
<reference evidence="4 5" key="2">
    <citation type="submission" date="2020-11" db="EMBL/GenBank/DDBJ databases">
        <title>Complete genome sequence of Pectobacterium brasiliense strain F126.</title>
        <authorList>
            <person name="Miroshnikov K."/>
            <person name="Vo T.N.H."/>
            <person name="Khodykina M.V."/>
            <person name="Kabanova A.P."/>
            <person name="Shneider M."/>
            <person name="Korzhenkov A."/>
            <person name="Toschakov S.V."/>
            <person name="Miroshnikov K.A."/>
            <person name="Ignatov A.N."/>
            <person name="Mikhailova Y.V."/>
            <person name="Shelenkov A."/>
            <person name="Yanushevich Y.G."/>
            <person name="Evseev P.V."/>
        </authorList>
    </citation>
    <scope>NUCLEOTIDE SEQUENCE [LARGE SCALE GENOMIC DNA]</scope>
    <source>
        <strain evidence="4 5">F126</strain>
    </source>
</reference>
<evidence type="ECO:0000313" key="3">
    <source>
        <dbReference type="EMBL" id="MBN3107990.1"/>
    </source>
</evidence>